<dbReference type="RefSeq" id="WP_379709744.1">
    <property type="nucleotide sequence ID" value="NZ_JBHTBS010000002.1"/>
</dbReference>
<feature type="transmembrane region" description="Helical" evidence="6">
    <location>
        <begin position="79"/>
        <end position="96"/>
    </location>
</feature>
<dbReference type="PANTHER" id="PTHR10057">
    <property type="entry name" value="PERIPHERAL-TYPE BENZODIAZEPINE RECEPTOR"/>
    <property type="match status" value="1"/>
</dbReference>
<evidence type="ECO:0000313" key="7">
    <source>
        <dbReference type="EMBL" id="MFC7336487.1"/>
    </source>
</evidence>
<reference evidence="8" key="1">
    <citation type="journal article" date="2019" name="Int. J. Syst. Evol. Microbiol.">
        <title>The Global Catalogue of Microorganisms (GCM) 10K type strain sequencing project: providing services to taxonomists for standard genome sequencing and annotation.</title>
        <authorList>
            <consortium name="The Broad Institute Genomics Platform"/>
            <consortium name="The Broad Institute Genome Sequencing Center for Infectious Disease"/>
            <person name="Wu L."/>
            <person name="Ma J."/>
        </authorList>
    </citation>
    <scope>NUCLEOTIDE SEQUENCE [LARGE SCALE GENOMIC DNA]</scope>
    <source>
        <strain evidence="8">CGMCC 4.1467</strain>
    </source>
</reference>
<gene>
    <name evidence="7" type="ORF">ACFQY0_04795</name>
</gene>
<keyword evidence="3 6" id="KW-0812">Transmembrane</keyword>
<evidence type="ECO:0000256" key="2">
    <source>
        <dbReference type="ARBA" id="ARBA00007524"/>
    </source>
</evidence>
<feature type="transmembrane region" description="Helical" evidence="6">
    <location>
        <begin position="133"/>
        <end position="155"/>
    </location>
</feature>
<keyword evidence="4 6" id="KW-1133">Transmembrane helix</keyword>
<evidence type="ECO:0000256" key="6">
    <source>
        <dbReference type="SAM" id="Phobius"/>
    </source>
</evidence>
<keyword evidence="5 6" id="KW-0472">Membrane</keyword>
<evidence type="ECO:0000256" key="1">
    <source>
        <dbReference type="ARBA" id="ARBA00004141"/>
    </source>
</evidence>
<proteinExistence type="inferred from homology"/>
<evidence type="ECO:0000256" key="3">
    <source>
        <dbReference type="ARBA" id="ARBA00022692"/>
    </source>
</evidence>
<dbReference type="InterPro" id="IPR004307">
    <property type="entry name" value="TspO_MBR"/>
</dbReference>
<evidence type="ECO:0000256" key="4">
    <source>
        <dbReference type="ARBA" id="ARBA00022989"/>
    </source>
</evidence>
<feature type="transmembrane region" description="Helical" evidence="6">
    <location>
        <begin position="102"/>
        <end position="121"/>
    </location>
</feature>
<feature type="transmembrane region" description="Helical" evidence="6">
    <location>
        <begin position="7"/>
        <end position="26"/>
    </location>
</feature>
<evidence type="ECO:0000256" key="5">
    <source>
        <dbReference type="ARBA" id="ARBA00023136"/>
    </source>
</evidence>
<comment type="similarity">
    <text evidence="2">Belongs to the TspO/BZRP family.</text>
</comment>
<dbReference type="Pfam" id="PF03073">
    <property type="entry name" value="TspO_MBR"/>
    <property type="match status" value="1"/>
</dbReference>
<sequence>MKLWQKILLCVVAVELLGSLGGLLTASSIKDWYDSLTKPPGTPPNWLFGPVWTILYAMMGISFALVWHHDEKGALKRKAYVIFAVQFLLNLAWTPLFFGAHLIGTALIVISLLLASIFLTIRRFRPIDRTASLLLVPYFLWVGYATYLNAGYWLLNR</sequence>
<keyword evidence="8" id="KW-1185">Reference proteome</keyword>
<dbReference type="PANTHER" id="PTHR10057:SF0">
    <property type="entry name" value="TRANSLOCATOR PROTEIN"/>
    <property type="match status" value="1"/>
</dbReference>
<comment type="subcellular location">
    <subcellularLocation>
        <location evidence="1">Membrane</location>
        <topology evidence="1">Multi-pass membrane protein</topology>
    </subcellularLocation>
</comment>
<evidence type="ECO:0000313" key="8">
    <source>
        <dbReference type="Proteomes" id="UP001596472"/>
    </source>
</evidence>
<dbReference type="CDD" id="cd15904">
    <property type="entry name" value="TSPO_MBR"/>
    <property type="match status" value="1"/>
</dbReference>
<dbReference type="EMBL" id="JBHTBS010000002">
    <property type="protein sequence ID" value="MFC7336487.1"/>
    <property type="molecule type" value="Genomic_DNA"/>
</dbReference>
<comment type="caution">
    <text evidence="7">The sequence shown here is derived from an EMBL/GenBank/DDBJ whole genome shotgun (WGS) entry which is preliminary data.</text>
</comment>
<accession>A0ABW2L2C5</accession>
<organism evidence="7 8">
    <name type="scientific">Haloferula chungangensis</name>
    <dbReference type="NCBI Taxonomy" id="1048331"/>
    <lineage>
        <taxon>Bacteria</taxon>
        <taxon>Pseudomonadati</taxon>
        <taxon>Verrucomicrobiota</taxon>
        <taxon>Verrucomicrobiia</taxon>
        <taxon>Verrucomicrobiales</taxon>
        <taxon>Verrucomicrobiaceae</taxon>
        <taxon>Haloferula</taxon>
    </lineage>
</organism>
<dbReference type="Gene3D" id="1.20.1260.100">
    <property type="entry name" value="TspO/MBR protein"/>
    <property type="match status" value="1"/>
</dbReference>
<dbReference type="PIRSF" id="PIRSF005859">
    <property type="entry name" value="PBR"/>
    <property type="match status" value="1"/>
</dbReference>
<name>A0ABW2L2C5_9BACT</name>
<feature type="transmembrane region" description="Helical" evidence="6">
    <location>
        <begin position="46"/>
        <end position="67"/>
    </location>
</feature>
<dbReference type="Proteomes" id="UP001596472">
    <property type="component" value="Unassembled WGS sequence"/>
</dbReference>
<protein>
    <submittedName>
        <fullName evidence="7">TspO/MBR family protein</fullName>
    </submittedName>
</protein>
<dbReference type="InterPro" id="IPR038330">
    <property type="entry name" value="TspO/MBR-related_sf"/>
</dbReference>